<evidence type="ECO:0000313" key="1">
    <source>
        <dbReference type="EMBL" id="OUN42589.1"/>
    </source>
</evidence>
<reference evidence="2" key="1">
    <citation type="submission" date="2017-04" db="EMBL/GenBank/DDBJ databases">
        <title>Function of individual gut microbiota members based on whole genome sequencing of pure cultures obtained from chicken caecum.</title>
        <authorList>
            <person name="Medvecky M."/>
            <person name="Cejkova D."/>
            <person name="Polansky O."/>
            <person name="Karasova D."/>
            <person name="Kubasova T."/>
            <person name="Cizek A."/>
            <person name="Rychlik I."/>
        </authorList>
    </citation>
    <scope>NUCLEOTIDE SEQUENCE [LARGE SCALE GENOMIC DNA]</scope>
    <source>
        <strain evidence="2">An70</strain>
    </source>
</reference>
<protein>
    <recommendedName>
        <fullName evidence="3">Leucine-rich repeat domain-containing protein</fullName>
    </recommendedName>
</protein>
<sequence length="460" mass="49363">MAVGTVTKALLTEIANAIREQNGQQARYMPLEMSSRVLEMDGTREGAGLAAAPEAGTGILSEVVFELLADAIRTQNGSTATYTPAEMPAAIRALTWDTGVKMRALLLSDGTLELNYRDGRSSDVEGAVILEGWEIPAEGFSSSSDIPWRTRRSEVLRALIDSDFAGGGLTNASHLFQSLQQMTEVRGFEALEGALSFDQVFSSCPSLESVYAARWEPAGEQTGSLGLYGCNRLVGGMGYSPDYGEDVDGHLGFGEDGILTDPAADAREWVACHLYADGELVLTLDPEPEEGREVALSSRMCATARYRAIGSRAWDDAGVDVLKATFSEDLSGLTYANLSYWFYTDGEMAEVAGLSNLPEVREMRYAFSSCDGLTELDLSGFPTEGLTDLFYCFSGCSNLTTIRADADWSLPEGCEGSNMFYGCEALVGGAGTTYDSGGRDESYCRIDDPPVAPGYLTVKG</sequence>
<dbReference type="Proteomes" id="UP000196560">
    <property type="component" value="Unassembled WGS sequence"/>
</dbReference>
<evidence type="ECO:0000313" key="2">
    <source>
        <dbReference type="Proteomes" id="UP000196560"/>
    </source>
</evidence>
<keyword evidence="2" id="KW-1185">Reference proteome</keyword>
<accession>A0A1Y3U850</accession>
<dbReference type="InterPro" id="IPR032675">
    <property type="entry name" value="LRR_dom_sf"/>
</dbReference>
<name>A0A1Y3U850_9ACTN</name>
<proteinExistence type="predicted"/>
<dbReference type="AlphaFoldDB" id="A0A1Y3U850"/>
<organism evidence="1 2">
    <name type="scientific">Enorma massiliensis</name>
    <dbReference type="NCBI Taxonomy" id="1472761"/>
    <lineage>
        <taxon>Bacteria</taxon>
        <taxon>Bacillati</taxon>
        <taxon>Actinomycetota</taxon>
        <taxon>Coriobacteriia</taxon>
        <taxon>Coriobacteriales</taxon>
        <taxon>Coriobacteriaceae</taxon>
        <taxon>Enorma</taxon>
    </lineage>
</organism>
<gene>
    <name evidence="1" type="ORF">B5G21_07095</name>
</gene>
<comment type="caution">
    <text evidence="1">The sequence shown here is derived from an EMBL/GenBank/DDBJ whole genome shotgun (WGS) entry which is preliminary data.</text>
</comment>
<dbReference type="RefSeq" id="WP_087186597.1">
    <property type="nucleotide sequence ID" value="NZ_NFHO01000007.1"/>
</dbReference>
<dbReference type="EMBL" id="NFHO01000007">
    <property type="protein sequence ID" value="OUN42589.1"/>
    <property type="molecule type" value="Genomic_DNA"/>
</dbReference>
<evidence type="ECO:0008006" key="3">
    <source>
        <dbReference type="Google" id="ProtNLM"/>
    </source>
</evidence>
<dbReference type="Gene3D" id="3.80.10.10">
    <property type="entry name" value="Ribonuclease Inhibitor"/>
    <property type="match status" value="1"/>
</dbReference>